<dbReference type="Gene3D" id="3.40.50.800">
    <property type="entry name" value="Anticodon-binding domain"/>
    <property type="match status" value="1"/>
</dbReference>
<dbReference type="CDD" id="cd00774">
    <property type="entry name" value="GlyRS-like_core"/>
    <property type="match status" value="1"/>
</dbReference>
<keyword evidence="3 9" id="KW-0436">Ligase</keyword>
<evidence type="ECO:0000256" key="2">
    <source>
        <dbReference type="ARBA" id="ARBA00012829"/>
    </source>
</evidence>
<dbReference type="Proteomes" id="UP000034543">
    <property type="component" value="Unassembled WGS sequence"/>
</dbReference>
<dbReference type="GO" id="GO:0005737">
    <property type="term" value="C:cytoplasm"/>
    <property type="evidence" value="ECO:0007669"/>
    <property type="project" value="InterPro"/>
</dbReference>
<dbReference type="InterPro" id="IPR002315">
    <property type="entry name" value="tRNA-synt_gly"/>
</dbReference>
<evidence type="ECO:0000313" key="10">
    <source>
        <dbReference type="Proteomes" id="UP000034543"/>
    </source>
</evidence>
<gene>
    <name evidence="9" type="ORF">UV59_C0010G0025</name>
</gene>
<evidence type="ECO:0000256" key="7">
    <source>
        <dbReference type="ARBA" id="ARBA00023146"/>
    </source>
</evidence>
<dbReference type="Pfam" id="PF03129">
    <property type="entry name" value="HGTP_anticodon"/>
    <property type="match status" value="1"/>
</dbReference>
<dbReference type="InterPro" id="IPR006195">
    <property type="entry name" value="aa-tRNA-synth_II"/>
</dbReference>
<protein>
    <recommendedName>
        <fullName evidence="2">glycine--tRNA ligase</fullName>
        <ecNumber evidence="2">6.1.1.14</ecNumber>
    </recommendedName>
</protein>
<dbReference type="SUPFAM" id="SSF55681">
    <property type="entry name" value="Class II aaRS and biotin synthetases"/>
    <property type="match status" value="1"/>
</dbReference>
<proteinExistence type="inferred from homology"/>
<dbReference type="InterPro" id="IPR004154">
    <property type="entry name" value="Anticodon-bd"/>
</dbReference>
<dbReference type="Pfam" id="PF00587">
    <property type="entry name" value="tRNA-synt_2b"/>
    <property type="match status" value="1"/>
</dbReference>
<evidence type="ECO:0000256" key="5">
    <source>
        <dbReference type="ARBA" id="ARBA00022840"/>
    </source>
</evidence>
<organism evidence="9 10">
    <name type="scientific">Candidatus Gottesmanbacteria bacterium GW2011_GWA1_43_11</name>
    <dbReference type="NCBI Taxonomy" id="1618436"/>
    <lineage>
        <taxon>Bacteria</taxon>
        <taxon>Candidatus Gottesmaniibacteriota</taxon>
    </lineage>
</organism>
<accession>A0A0G1CI68</accession>
<dbReference type="GO" id="GO:0004820">
    <property type="term" value="F:glycine-tRNA ligase activity"/>
    <property type="evidence" value="ECO:0007669"/>
    <property type="project" value="UniProtKB-EC"/>
</dbReference>
<dbReference type="InterPro" id="IPR036621">
    <property type="entry name" value="Anticodon-bd_dom_sf"/>
</dbReference>
<dbReference type="PANTHER" id="PTHR10745">
    <property type="entry name" value="GLYCYL-TRNA SYNTHETASE/DNA POLYMERASE SUBUNIT GAMMA-2"/>
    <property type="match status" value="1"/>
</dbReference>
<keyword evidence="5" id="KW-0067">ATP-binding</keyword>
<keyword evidence="6" id="KW-0648">Protein biosynthesis</keyword>
<evidence type="ECO:0000259" key="8">
    <source>
        <dbReference type="PROSITE" id="PS50862"/>
    </source>
</evidence>
<dbReference type="InterPro" id="IPR027031">
    <property type="entry name" value="Gly-tRNA_synthase/POLG2"/>
</dbReference>
<dbReference type="SUPFAM" id="SSF52954">
    <property type="entry name" value="Class II aaRS ABD-related"/>
    <property type="match status" value="1"/>
</dbReference>
<evidence type="ECO:0000256" key="4">
    <source>
        <dbReference type="ARBA" id="ARBA00022741"/>
    </source>
</evidence>
<sequence length="462" mass="53629">MNNLLDQITALAKRRGFIYPTSEIYGGLTSSYDYGPLGVELLNNIKRLWWKEFITKRDDMVGLDSQIMLRPETWVASGHVTSFADPLVEDKVTNKRYRADHLIEAWLQQHQDIKDVVIENMSIDEMAEFLQTHAVKSPDGNDITRPKSFNLLFETHLGVVAGEKSTVYLRGETAQGIFSNFKNVLDSTRVKLPFGIGQIGKSFRNEITSGQFVFRTLEFEQGEIEYFFDPEGTDWEQLFKSWQDAMWHFVTSTLGINIENLRWRKHTDKERSHYSKDTYDLEYHFPFGWKELWGIAYRTDYDLKQHIQYSGVDLQYRDPVSGRTFVPHVIEPAVGINRLFLMALVDSFVEKEKRTVLQLKPQLAPKLVAVFPLVANKEELVAKAHSVYKLLKAHDLAVAWDERGNIGKRYLSQDEAGTPWCVTIDYDTLKDDTVTVRDRDTTKQDRIKITKLIDYFHSLFFE</sequence>
<dbReference type="GO" id="GO:0006426">
    <property type="term" value="P:glycyl-tRNA aminoacylation"/>
    <property type="evidence" value="ECO:0007669"/>
    <property type="project" value="InterPro"/>
</dbReference>
<dbReference type="NCBIfam" id="NF003211">
    <property type="entry name" value="PRK04173.1"/>
    <property type="match status" value="1"/>
</dbReference>
<evidence type="ECO:0000313" key="9">
    <source>
        <dbReference type="EMBL" id="KKS85154.1"/>
    </source>
</evidence>
<comment type="caution">
    <text evidence="9">The sequence shown here is derived from an EMBL/GenBank/DDBJ whole genome shotgun (WGS) entry which is preliminary data.</text>
</comment>
<dbReference type="NCBIfam" id="TIGR00389">
    <property type="entry name" value="glyS_dimeric"/>
    <property type="match status" value="1"/>
</dbReference>
<name>A0A0G1CI68_9BACT</name>
<evidence type="ECO:0000256" key="3">
    <source>
        <dbReference type="ARBA" id="ARBA00022598"/>
    </source>
</evidence>
<dbReference type="EC" id="6.1.1.14" evidence="2"/>
<evidence type="ECO:0000256" key="6">
    <source>
        <dbReference type="ARBA" id="ARBA00022917"/>
    </source>
</evidence>
<dbReference type="PATRIC" id="fig|1618436.3.peg.580"/>
<reference evidence="9 10" key="1">
    <citation type="journal article" date="2015" name="Nature">
        <title>rRNA introns, odd ribosomes, and small enigmatic genomes across a large radiation of phyla.</title>
        <authorList>
            <person name="Brown C.T."/>
            <person name="Hug L.A."/>
            <person name="Thomas B.C."/>
            <person name="Sharon I."/>
            <person name="Castelle C.J."/>
            <person name="Singh A."/>
            <person name="Wilkins M.J."/>
            <person name="Williams K.H."/>
            <person name="Banfield J.F."/>
        </authorList>
    </citation>
    <scope>NUCLEOTIDE SEQUENCE [LARGE SCALE GENOMIC DNA]</scope>
</reference>
<dbReference type="InterPro" id="IPR045864">
    <property type="entry name" value="aa-tRNA-synth_II/BPL/LPL"/>
</dbReference>
<dbReference type="Gene3D" id="3.30.40.230">
    <property type="match status" value="1"/>
</dbReference>
<keyword evidence="4" id="KW-0547">Nucleotide-binding</keyword>
<keyword evidence="7" id="KW-0030">Aminoacyl-tRNA synthetase</keyword>
<feature type="domain" description="Aminoacyl-transfer RNA synthetases class-II family profile" evidence="8">
    <location>
        <begin position="6"/>
        <end position="365"/>
    </location>
</feature>
<dbReference type="Gene3D" id="3.30.930.10">
    <property type="entry name" value="Bira Bifunctional Protein, Domain 2"/>
    <property type="match status" value="1"/>
</dbReference>
<comment type="similarity">
    <text evidence="1">Belongs to the class-II aminoacyl-tRNA synthetase family.</text>
</comment>
<dbReference type="AlphaFoldDB" id="A0A0G1CI68"/>
<dbReference type="PRINTS" id="PR01043">
    <property type="entry name" value="TRNASYNTHGLY"/>
</dbReference>
<dbReference type="GO" id="GO:0005524">
    <property type="term" value="F:ATP binding"/>
    <property type="evidence" value="ECO:0007669"/>
    <property type="project" value="UniProtKB-KW"/>
</dbReference>
<dbReference type="InterPro" id="IPR002314">
    <property type="entry name" value="aa-tRNA-synt_IIb"/>
</dbReference>
<evidence type="ECO:0000256" key="1">
    <source>
        <dbReference type="ARBA" id="ARBA00008226"/>
    </source>
</evidence>
<dbReference type="InterPro" id="IPR033731">
    <property type="entry name" value="GlyRS-like_core"/>
</dbReference>
<dbReference type="STRING" id="1618436.UV59_C0010G0025"/>
<dbReference type="PROSITE" id="PS50862">
    <property type="entry name" value="AA_TRNA_LIGASE_II"/>
    <property type="match status" value="1"/>
</dbReference>
<dbReference type="EMBL" id="LCFB01000010">
    <property type="protein sequence ID" value="KKS85154.1"/>
    <property type="molecule type" value="Genomic_DNA"/>
</dbReference>
<dbReference type="PANTHER" id="PTHR10745:SF8">
    <property type="entry name" value="DNA POLYMERASE SUBUNIT GAMMA-2, MITOCHONDRIAL"/>
    <property type="match status" value="1"/>
</dbReference>